<evidence type="ECO:0000313" key="2">
    <source>
        <dbReference type="EMBL" id="SES03983.1"/>
    </source>
</evidence>
<gene>
    <name evidence="2" type="ORF">SAMN05661109_01639</name>
</gene>
<protein>
    <recommendedName>
        <fullName evidence="4">Beta-lactamase enzyme family protein</fullName>
    </recommendedName>
</protein>
<reference evidence="3" key="1">
    <citation type="submission" date="2016-10" db="EMBL/GenBank/DDBJ databases">
        <authorList>
            <person name="Varghese N."/>
            <person name="Submissions S."/>
        </authorList>
    </citation>
    <scope>NUCLEOTIDE SEQUENCE [LARGE SCALE GENOMIC DNA]</scope>
    <source>
        <strain evidence="3">DSM 20524</strain>
    </source>
</reference>
<organism evidence="2 3">
    <name type="scientific">Corynebacterium cystitidis DSM 20524</name>
    <dbReference type="NCBI Taxonomy" id="1121357"/>
    <lineage>
        <taxon>Bacteria</taxon>
        <taxon>Bacillati</taxon>
        <taxon>Actinomycetota</taxon>
        <taxon>Actinomycetes</taxon>
        <taxon>Mycobacteriales</taxon>
        <taxon>Corynebacteriaceae</taxon>
        <taxon>Corynebacterium</taxon>
    </lineage>
</organism>
<dbReference type="EMBL" id="FOGQ01000007">
    <property type="protein sequence ID" value="SES03983.1"/>
    <property type="molecule type" value="Genomic_DNA"/>
</dbReference>
<dbReference type="SUPFAM" id="SSF56601">
    <property type="entry name" value="beta-lactamase/transpeptidase-like"/>
    <property type="match status" value="1"/>
</dbReference>
<feature type="signal peptide" evidence="1">
    <location>
        <begin position="1"/>
        <end position="23"/>
    </location>
</feature>
<dbReference type="InterPro" id="IPR012338">
    <property type="entry name" value="Beta-lactam/transpept-like"/>
</dbReference>
<accession>A0A1H9U4I5</accession>
<name>A0A1H9U4I5_9CORY</name>
<dbReference type="AlphaFoldDB" id="A0A1H9U4I5"/>
<sequence length="302" mass="31515">MKKLWGILIALAIAFGLAPAAQAVTLNPEGMNPRSSLAVVYSDGTVAASPNGYEARPALSLSKLYLGYWVLYNGAPHHKAQVEQMLRVSDDNIANNMDRTYPQAIDEIARQFGLGSTYRNGYWGSSRTSAVDVSRFIEAIKPDPVAAPVFRGMAGATPIAADGFAQNYGTSRLPGVQGTKFGWSNDRVSATATASYGHGFSAAVMTYGDAATNTNDALRGFGVGPAVGPIAHPAPGSAPGQQPLTSSVGPIQAPAQRVVDALPPETPVEITNAIPRDWLVPTGAPELVPVEVPAIPSIPALP</sequence>
<evidence type="ECO:0000313" key="3">
    <source>
        <dbReference type="Proteomes" id="UP000198929"/>
    </source>
</evidence>
<keyword evidence="1" id="KW-0732">Signal</keyword>
<dbReference type="RefSeq" id="WP_092258869.1">
    <property type="nucleotide sequence ID" value="NZ_CP047199.1"/>
</dbReference>
<evidence type="ECO:0008006" key="4">
    <source>
        <dbReference type="Google" id="ProtNLM"/>
    </source>
</evidence>
<dbReference type="Gene3D" id="3.40.710.10">
    <property type="entry name" value="DD-peptidase/beta-lactamase superfamily"/>
    <property type="match status" value="1"/>
</dbReference>
<proteinExistence type="predicted"/>
<keyword evidence="3" id="KW-1185">Reference proteome</keyword>
<dbReference type="Proteomes" id="UP000198929">
    <property type="component" value="Unassembled WGS sequence"/>
</dbReference>
<dbReference type="STRING" id="1121357.SAMN05661109_01639"/>
<feature type="chain" id="PRO_5011749585" description="Beta-lactamase enzyme family protein" evidence="1">
    <location>
        <begin position="24"/>
        <end position="302"/>
    </location>
</feature>
<evidence type="ECO:0000256" key="1">
    <source>
        <dbReference type="SAM" id="SignalP"/>
    </source>
</evidence>